<dbReference type="PANTHER" id="PTHR19446">
    <property type="entry name" value="REVERSE TRANSCRIPTASES"/>
    <property type="match status" value="1"/>
</dbReference>
<organism evidence="2 3">
    <name type="scientific">Necator americanus</name>
    <name type="common">Human hookworm</name>
    <dbReference type="NCBI Taxonomy" id="51031"/>
    <lineage>
        <taxon>Eukaryota</taxon>
        <taxon>Metazoa</taxon>
        <taxon>Ecdysozoa</taxon>
        <taxon>Nematoda</taxon>
        <taxon>Chromadorea</taxon>
        <taxon>Rhabditida</taxon>
        <taxon>Rhabditina</taxon>
        <taxon>Rhabditomorpha</taxon>
        <taxon>Strongyloidea</taxon>
        <taxon>Ancylostomatidae</taxon>
        <taxon>Bunostominae</taxon>
        <taxon>Necator</taxon>
    </lineage>
</organism>
<accession>A0ABR1EQ66</accession>
<dbReference type="EMBL" id="JAVFWL010000006">
    <property type="protein sequence ID" value="KAK6764595.1"/>
    <property type="molecule type" value="Genomic_DNA"/>
</dbReference>
<reference evidence="2 3" key="1">
    <citation type="submission" date="2023-08" db="EMBL/GenBank/DDBJ databases">
        <title>A Necator americanus chromosomal reference genome.</title>
        <authorList>
            <person name="Ilik V."/>
            <person name="Petrzelkova K.J."/>
            <person name="Pardy F."/>
            <person name="Fuh T."/>
            <person name="Niatou-Singa F.S."/>
            <person name="Gouil Q."/>
            <person name="Baker L."/>
            <person name="Ritchie M.E."/>
            <person name="Jex A.R."/>
            <person name="Gazzola D."/>
            <person name="Li H."/>
            <person name="Toshio Fujiwara R."/>
            <person name="Zhan B."/>
            <person name="Aroian R.V."/>
            <person name="Pafco B."/>
            <person name="Schwarz E.M."/>
        </authorList>
    </citation>
    <scope>NUCLEOTIDE SEQUENCE [LARGE SCALE GENOMIC DNA]</scope>
    <source>
        <strain evidence="2 3">Aroian</strain>
        <tissue evidence="2">Whole animal</tissue>
    </source>
</reference>
<evidence type="ECO:0000313" key="2">
    <source>
        <dbReference type="EMBL" id="KAK6764595.1"/>
    </source>
</evidence>
<comment type="caution">
    <text evidence="2">The sequence shown here is derived from an EMBL/GenBank/DDBJ whole genome shotgun (WGS) entry which is preliminary data.</text>
</comment>
<evidence type="ECO:0000313" key="3">
    <source>
        <dbReference type="Proteomes" id="UP001303046"/>
    </source>
</evidence>
<evidence type="ECO:0008006" key="4">
    <source>
        <dbReference type="Google" id="ProtNLM"/>
    </source>
</evidence>
<gene>
    <name evidence="2" type="primary">Necator_chrX.g24953</name>
    <name evidence="2" type="ORF">RB195_024788</name>
</gene>
<keyword evidence="1" id="KW-0472">Membrane</keyword>
<evidence type="ECO:0000256" key="1">
    <source>
        <dbReference type="SAM" id="Phobius"/>
    </source>
</evidence>
<keyword evidence="1" id="KW-1133">Transmembrane helix</keyword>
<keyword evidence="1" id="KW-0812">Transmembrane</keyword>
<dbReference type="Proteomes" id="UP001303046">
    <property type="component" value="Unassembled WGS sequence"/>
</dbReference>
<proteinExistence type="predicted"/>
<feature type="transmembrane region" description="Helical" evidence="1">
    <location>
        <begin position="29"/>
        <end position="47"/>
    </location>
</feature>
<protein>
    <recommendedName>
        <fullName evidence="4">Reverse transcriptase domain-containing protein</fullName>
    </recommendedName>
</protein>
<keyword evidence="3" id="KW-1185">Reference proteome</keyword>
<sequence length="159" mass="18661">MIPKQWKTSKTVLLYKKEDSHDIRNYPPIRLPFVTYMLFIGVIFTGLRKVLNKGQPCIQAGFLKGFNTTGHIRTVWKLIEVSQEYKVSLFLTNIDLKKAFDSVETEAVIEPLDNQGVLTQYVKVLRKLYNNFTTRILPFYKNSIIDVKREFRHSEYNPN</sequence>
<name>A0ABR1EQ66_NECAM</name>